<dbReference type="HOGENOM" id="CLU_1800182_0_0_1"/>
<dbReference type="VEuPathDB" id="TriTrypDB:LMJLV39_220005100"/>
<protein>
    <submittedName>
        <fullName evidence="1">Uncharacterized protein</fullName>
    </submittedName>
</protein>
<dbReference type="EMBL" id="FR796418">
    <property type="protein sequence ID" value="CAJ03762.1"/>
    <property type="molecule type" value="Genomic_DNA"/>
</dbReference>
<dbReference type="GeneID" id="5651768"/>
<dbReference type="VEuPathDB" id="TriTrypDB:LMJSD75_220005200"/>
<accession>Q4QBZ2</accession>
<reference evidence="1 2" key="1">
    <citation type="journal article" date="2005" name="Science">
        <title>The genome of the kinetoplastid parasite, Leishmania major.</title>
        <authorList>
            <person name="Ivens A.C."/>
            <person name="Peacock C.S."/>
            <person name="Worthey E.A."/>
            <person name="Murphy L."/>
            <person name="Aggarwal G."/>
            <person name="Berriman M."/>
            <person name="Sisk E."/>
            <person name="Rajandream M.A."/>
            <person name="Adlem E."/>
            <person name="Aert R."/>
            <person name="Anupama A."/>
            <person name="Apostolou Z."/>
            <person name="Attipoe P."/>
            <person name="Bason N."/>
            <person name="Bauser C."/>
            <person name="Beck A."/>
            <person name="Beverley S.M."/>
            <person name="Bianchettin G."/>
            <person name="Borzym K."/>
            <person name="Bothe G."/>
            <person name="Bruschi C.V."/>
            <person name="Collins M."/>
            <person name="Cadag E."/>
            <person name="Ciarloni L."/>
            <person name="Clayton C."/>
            <person name="Coulson R.M."/>
            <person name="Cronin A."/>
            <person name="Cruz A.K."/>
            <person name="Davies R.M."/>
            <person name="De Gaudenzi J."/>
            <person name="Dobson D.E."/>
            <person name="Duesterhoeft A."/>
            <person name="Fazelina G."/>
            <person name="Fosker N."/>
            <person name="Frasch A.C."/>
            <person name="Fraser A."/>
            <person name="Fuchs M."/>
            <person name="Gabel C."/>
            <person name="Goble A."/>
            <person name="Goffeau A."/>
            <person name="Harris D."/>
            <person name="Hertz-Fowler C."/>
            <person name="Hilbert H."/>
            <person name="Horn D."/>
            <person name="Huang Y."/>
            <person name="Klages S."/>
            <person name="Knights A."/>
            <person name="Kube M."/>
            <person name="Larke N."/>
            <person name="Litvin L."/>
            <person name="Lord A."/>
            <person name="Louie T."/>
            <person name="Marra M."/>
            <person name="Masuy D."/>
            <person name="Matthews K."/>
            <person name="Michaeli S."/>
            <person name="Mottram J.C."/>
            <person name="Muller-Auer S."/>
            <person name="Munden H."/>
            <person name="Nelson S."/>
            <person name="Norbertczak H."/>
            <person name="Oliver K."/>
            <person name="O'neil S."/>
            <person name="Pentony M."/>
            <person name="Pohl T.M."/>
            <person name="Price C."/>
            <person name="Purnelle B."/>
            <person name="Quail M.A."/>
            <person name="Rabbinowitsch E."/>
            <person name="Reinhardt R."/>
            <person name="Rieger M."/>
            <person name="Rinta J."/>
            <person name="Robben J."/>
            <person name="Robertson L."/>
            <person name="Ruiz J.C."/>
            <person name="Rutter S."/>
            <person name="Saunders D."/>
            <person name="Schafer M."/>
            <person name="Schein J."/>
            <person name="Schwartz D.C."/>
            <person name="Seeger K."/>
            <person name="Seyler A."/>
            <person name="Sharp S."/>
            <person name="Shin H."/>
            <person name="Sivam D."/>
            <person name="Squares R."/>
            <person name="Squares S."/>
            <person name="Tosato V."/>
            <person name="Vogt C."/>
            <person name="Volckaert G."/>
            <person name="Wambutt R."/>
            <person name="Warren T."/>
            <person name="Wedler H."/>
            <person name="Woodward J."/>
            <person name="Zhou S."/>
            <person name="Zimmermann W."/>
            <person name="Smith D.F."/>
            <person name="Blackwell J.M."/>
            <person name="Stuart K.D."/>
            <person name="Barrell B."/>
            <person name="Myler P.J."/>
        </authorList>
    </citation>
    <scope>NUCLEOTIDE SEQUENCE [LARGE SCALE GENOMIC DNA]</scope>
    <source>
        <strain evidence="2">MHOM/IL/81/Friedlin</strain>
    </source>
</reference>
<evidence type="ECO:0000313" key="1">
    <source>
        <dbReference type="EMBL" id="CAJ03762.1"/>
    </source>
</evidence>
<proteinExistence type="predicted"/>
<sequence length="144" mass="15588">MSSTVPHAASAKVVVDCKEIGVTIDLHSPPTASNFLAYNRVCSALDSDYLMQPINEAQYDSETQACVDSLSNGPTSFYDHYVRKPTRKRGLAVGCESPMEHVGVSEDFLMPPAQRDLPAACAQAGAFSDPLTRRLATGRMPPRD</sequence>
<name>Q4QBZ2_LEIMA</name>
<reference evidence="1 2" key="2">
    <citation type="journal article" date="2011" name="Genome Res.">
        <title>Chromosome and gene copy number variation allow major structural change between species and strains of Leishmania.</title>
        <authorList>
            <person name="Rogers M.B."/>
            <person name="Hilley J.D."/>
            <person name="Dickens N.J."/>
            <person name="Wilkes J."/>
            <person name="Bates P.A."/>
            <person name="Depledge D.P."/>
            <person name="Harris D."/>
            <person name="Her Y."/>
            <person name="Herzyk P."/>
            <person name="Imamura H."/>
            <person name="Otto T.D."/>
            <person name="Sanders M."/>
            <person name="Seeger K."/>
            <person name="Dujardin J.C."/>
            <person name="Berriman M."/>
            <person name="Smith D.F."/>
            <person name="Hertz-Fowler C."/>
            <person name="Mottram J.C."/>
        </authorList>
    </citation>
    <scope>NUCLEOTIDE SEQUENCE [LARGE SCALE GENOMIC DNA]</scope>
    <source>
        <strain evidence="2">MHOM/IL/81/Friedlin</strain>
    </source>
</reference>
<dbReference type="Proteomes" id="UP000000542">
    <property type="component" value="Chromosome 22"/>
</dbReference>
<dbReference type="OMA" id="YNRVCAT"/>
<dbReference type="VEuPathDB" id="TriTrypDB:LMJFC_220005700"/>
<gene>
    <name evidence="1" type="ORF">LMJF_22_0020</name>
</gene>
<evidence type="ECO:0000313" key="2">
    <source>
        <dbReference type="Proteomes" id="UP000000542"/>
    </source>
</evidence>
<dbReference type="VEuPathDB" id="TriTrypDB:LmjF.22.0020"/>
<dbReference type="InParanoid" id="Q4QBZ2"/>
<keyword evidence="2" id="KW-1185">Reference proteome</keyword>
<organism evidence="1 2">
    <name type="scientific">Leishmania major</name>
    <dbReference type="NCBI Taxonomy" id="5664"/>
    <lineage>
        <taxon>Eukaryota</taxon>
        <taxon>Discoba</taxon>
        <taxon>Euglenozoa</taxon>
        <taxon>Kinetoplastea</taxon>
        <taxon>Metakinetoplastina</taxon>
        <taxon>Trypanosomatida</taxon>
        <taxon>Trypanosomatidae</taxon>
        <taxon>Leishmaniinae</taxon>
        <taxon>Leishmania</taxon>
    </lineage>
</organism>
<dbReference type="eggNOG" id="ENOG502SMVG">
    <property type="taxonomic scope" value="Eukaryota"/>
</dbReference>
<dbReference type="RefSeq" id="XP_001683156.1">
    <property type="nucleotide sequence ID" value="XM_001683104.1"/>
</dbReference>
<dbReference type="KEGG" id="lma:LMJF_22_0020"/>
<dbReference type="AlphaFoldDB" id="Q4QBZ2"/>